<dbReference type="EMBL" id="VFPQ01000001">
    <property type="protein sequence ID" value="TQM77470.1"/>
    <property type="molecule type" value="Genomic_DNA"/>
</dbReference>
<dbReference type="PIRSF" id="PIRSF020623">
    <property type="entry name" value="PaaX"/>
    <property type="match status" value="1"/>
</dbReference>
<reference evidence="4 5" key="1">
    <citation type="submission" date="2019-06" db="EMBL/GenBank/DDBJ databases">
        <title>Sequencing the genomes of 1000 actinobacteria strains.</title>
        <authorList>
            <person name="Klenk H.-P."/>
        </authorList>
    </citation>
    <scope>NUCLEOTIDE SEQUENCE [LARGE SCALE GENOMIC DNA]</scope>
    <source>
        <strain evidence="4 5">DSM 43186</strain>
    </source>
</reference>
<feature type="domain" description="Transcriptional repressor PaaX-like central Cas2-like" evidence="3">
    <location>
        <begin position="108"/>
        <end position="183"/>
    </location>
</feature>
<gene>
    <name evidence="4" type="ORF">FHX40_4235</name>
</gene>
<evidence type="ECO:0000259" key="1">
    <source>
        <dbReference type="Pfam" id="PF07848"/>
    </source>
</evidence>
<dbReference type="Proteomes" id="UP000319213">
    <property type="component" value="Unassembled WGS sequence"/>
</dbReference>
<dbReference type="InterPro" id="IPR012906">
    <property type="entry name" value="PaaX-like_N"/>
</dbReference>
<dbReference type="PANTHER" id="PTHR30319:SF1">
    <property type="entry name" value="TRANSCRIPTIONAL REPRESSOR PAAX"/>
    <property type="match status" value="1"/>
</dbReference>
<evidence type="ECO:0000259" key="3">
    <source>
        <dbReference type="Pfam" id="PF20803"/>
    </source>
</evidence>
<protein>
    <submittedName>
        <fullName evidence="4">PaaX family transcriptional regulator</fullName>
    </submittedName>
</protein>
<name>A0A543J3S3_9ACTN</name>
<dbReference type="InterPro" id="IPR036390">
    <property type="entry name" value="WH_DNA-bd_sf"/>
</dbReference>
<comment type="caution">
    <text evidence="4">The sequence shown here is derived from an EMBL/GenBank/DDBJ whole genome shotgun (WGS) entry which is preliminary data.</text>
</comment>
<dbReference type="GO" id="GO:0006351">
    <property type="term" value="P:DNA-templated transcription"/>
    <property type="evidence" value="ECO:0007669"/>
    <property type="project" value="InterPro"/>
</dbReference>
<keyword evidence="5" id="KW-1185">Reference proteome</keyword>
<feature type="domain" description="Transcriptional repressor PaaX-like C-terminal" evidence="2">
    <location>
        <begin position="187"/>
        <end position="269"/>
    </location>
</feature>
<proteinExistence type="predicted"/>
<dbReference type="InterPro" id="IPR036388">
    <property type="entry name" value="WH-like_DNA-bd_sf"/>
</dbReference>
<evidence type="ECO:0000313" key="4">
    <source>
        <dbReference type="EMBL" id="TQM77470.1"/>
    </source>
</evidence>
<dbReference type="PANTHER" id="PTHR30319">
    <property type="entry name" value="PHENYLACETIC ACID REGULATOR-RELATED TRANSCRIPTIONAL REPRESSOR"/>
    <property type="match status" value="1"/>
</dbReference>
<organism evidence="4 5">
    <name type="scientific">Thermopolyspora flexuosa</name>
    <dbReference type="NCBI Taxonomy" id="103836"/>
    <lineage>
        <taxon>Bacteria</taxon>
        <taxon>Bacillati</taxon>
        <taxon>Actinomycetota</taxon>
        <taxon>Actinomycetes</taxon>
        <taxon>Streptosporangiales</taxon>
        <taxon>Streptosporangiaceae</taxon>
        <taxon>Thermopolyspora</taxon>
    </lineage>
</organism>
<dbReference type="Pfam" id="PF07848">
    <property type="entry name" value="PaaX"/>
    <property type="match status" value="1"/>
</dbReference>
<dbReference type="AlphaFoldDB" id="A0A543J3S3"/>
<dbReference type="InterPro" id="IPR011965">
    <property type="entry name" value="PaaX_trns_reg"/>
</dbReference>
<dbReference type="Pfam" id="PF20803">
    <property type="entry name" value="PaaX_M"/>
    <property type="match status" value="1"/>
</dbReference>
<dbReference type="Pfam" id="PF08223">
    <property type="entry name" value="PaaX_C"/>
    <property type="match status" value="1"/>
</dbReference>
<dbReference type="InterPro" id="IPR013225">
    <property type="entry name" value="PaaX_C"/>
</dbReference>
<dbReference type="Gene3D" id="3.30.70.2650">
    <property type="match status" value="1"/>
</dbReference>
<dbReference type="Gene3D" id="1.20.58.1460">
    <property type="match status" value="1"/>
</dbReference>
<feature type="domain" description="Transcriptional repressor PaaX-like N-terminal" evidence="1">
    <location>
        <begin position="17"/>
        <end position="84"/>
    </location>
</feature>
<evidence type="ECO:0000259" key="2">
    <source>
        <dbReference type="Pfam" id="PF08223"/>
    </source>
</evidence>
<dbReference type="InterPro" id="IPR048846">
    <property type="entry name" value="PaaX-like_central"/>
</dbReference>
<dbReference type="Gene3D" id="1.10.10.10">
    <property type="entry name" value="Winged helix-like DNA-binding domain superfamily/Winged helix DNA-binding domain"/>
    <property type="match status" value="1"/>
</dbReference>
<dbReference type="SUPFAM" id="SSF46785">
    <property type="entry name" value="Winged helix' DNA-binding domain"/>
    <property type="match status" value="1"/>
</dbReference>
<sequence>MAVRTQESSAVGAGLRPQAVMLTFLGNYVYGSDICVFSGSFIEVFARVGVSAEATRSTLTRMVNRGLLRRQRQGRRMYFGLTRRTVDILKDGEQRVWHTGVVNTDERDRWTLIGFSLPESWQRERHELRSRLIWAGFGPLQNGLWIAPAEVDVTEIVKDLGAQANVKVFAAEPLPPTDMRRLVQDAYNLTDLEGRYRAFLDRWDRPEPLPEAADDLVRSLVMLTEWLQIIRTDPRLPLRYLPPDWPAERAQRVCHELYRRFRPEATRVASEILDTVPDADPPR</sequence>
<evidence type="ECO:0000313" key="5">
    <source>
        <dbReference type="Proteomes" id="UP000319213"/>
    </source>
</evidence>
<accession>A0A543J3S3</accession>